<evidence type="ECO:0000256" key="11">
    <source>
        <dbReference type="ARBA" id="ARBA00037847"/>
    </source>
</evidence>
<evidence type="ECO:0000256" key="2">
    <source>
        <dbReference type="ARBA" id="ARBA00022448"/>
    </source>
</evidence>
<keyword evidence="14" id="KW-0175">Coiled coil</keyword>
<evidence type="ECO:0000256" key="7">
    <source>
        <dbReference type="ARBA" id="ARBA00023065"/>
    </source>
</evidence>
<dbReference type="EMBL" id="MDDC01000019">
    <property type="protein sequence ID" value="OIQ57563.1"/>
    <property type="molecule type" value="Genomic_DNA"/>
</dbReference>
<evidence type="ECO:0000256" key="8">
    <source>
        <dbReference type="ARBA" id="ARBA00023136"/>
    </source>
</evidence>
<dbReference type="GO" id="GO:0005886">
    <property type="term" value="C:plasma membrane"/>
    <property type="evidence" value="ECO:0007669"/>
    <property type="project" value="UniProtKB-SubCell"/>
</dbReference>
<evidence type="ECO:0000313" key="16">
    <source>
        <dbReference type="Proteomes" id="UP000182811"/>
    </source>
</evidence>
<feature type="coiled-coil region" evidence="14">
    <location>
        <begin position="52"/>
        <end position="123"/>
    </location>
</feature>
<evidence type="ECO:0000256" key="3">
    <source>
        <dbReference type="ARBA" id="ARBA00022547"/>
    </source>
</evidence>
<evidence type="ECO:0000256" key="1">
    <source>
        <dbReference type="ARBA" id="ARBA00005513"/>
    </source>
</evidence>
<keyword evidence="9 12" id="KW-0066">ATP synthesis</keyword>
<dbReference type="OrthoDB" id="9795863at2"/>
<dbReference type="CDD" id="cd06503">
    <property type="entry name" value="ATP-synt_Fo_b"/>
    <property type="match status" value="1"/>
</dbReference>
<keyword evidence="8 12" id="KW-0472">Membrane</keyword>
<keyword evidence="5 12" id="KW-0375">Hydrogen ion transport</keyword>
<comment type="subunit">
    <text evidence="12">F-type ATPases have 2 components, F(1) - the catalytic core - and F(0) - the membrane proton channel. F(1) has five subunits: alpha(3), beta(3), gamma(1), delta(1), epsilon(1). F(0) has three main subunits: a(1), b(2) and c(10-14). The alpha and beta chains form an alternating ring which encloses part of the gamma chain. F(1) is attached to F(0) by a central stalk formed by the gamma and epsilon chains, while a peripheral stalk is formed by the delta and b chains.</text>
</comment>
<protein>
    <recommendedName>
        <fullName evidence="12">ATP synthase subunit b</fullName>
    </recommendedName>
    <alternativeName>
        <fullName evidence="12">ATP synthase F(0) sector subunit b</fullName>
    </alternativeName>
    <alternativeName>
        <fullName evidence="12">ATPase subunit I</fullName>
    </alternativeName>
    <alternativeName>
        <fullName evidence="12">F-type ATPase subunit b</fullName>
        <shortName evidence="12">F-ATPase subunit b</shortName>
    </alternativeName>
</protein>
<keyword evidence="2 12" id="KW-0813">Transport</keyword>
<comment type="function">
    <text evidence="10 12">F(1)F(0) ATP synthase produces ATP from ADP in the presence of a proton or sodium gradient. F-type ATPases consist of two structural domains, F(1) containing the extramembraneous catalytic core and F(0) containing the membrane proton channel, linked together by a central stalk and a peripheral stalk. During catalysis, ATP synthesis in the catalytic domain of F(1) is coupled via a rotary mechanism of the central stalk subunits to proton translocation.</text>
</comment>
<dbReference type="PANTHER" id="PTHR33445:SF2">
    <property type="entry name" value="ATP SYNTHASE SUBUNIT B', CHLOROPLASTIC"/>
    <property type="match status" value="1"/>
</dbReference>
<sequence length="168" mass="19044">MQAFFQALNFNPWTFLFQTLNLLVVMWLLYVFLYKPVGKVLADREARIEGNLNDAAAAREKAENILAEYRQQLQGARQEAQSILDRATKMAEETRAEIINRAREEAERTLAQARKEIEGEKSKALAAIRSEAASLAILAAGKVLERSLTPDDQERLVREALAEVERLQ</sequence>
<evidence type="ECO:0000256" key="9">
    <source>
        <dbReference type="ARBA" id="ARBA00023310"/>
    </source>
</evidence>
<dbReference type="GO" id="GO:0012505">
    <property type="term" value="C:endomembrane system"/>
    <property type="evidence" value="ECO:0007669"/>
    <property type="project" value="UniProtKB-SubCell"/>
</dbReference>
<evidence type="ECO:0000313" key="15">
    <source>
        <dbReference type="EMBL" id="OIQ57563.1"/>
    </source>
</evidence>
<keyword evidence="7 12" id="KW-0406">Ion transport</keyword>
<evidence type="ECO:0000256" key="14">
    <source>
        <dbReference type="SAM" id="Coils"/>
    </source>
</evidence>
<comment type="function">
    <text evidence="12">Component of the F(0) channel, it forms part of the peripheral stalk, linking F(1) to F(0).</text>
</comment>
<dbReference type="InterPro" id="IPR028987">
    <property type="entry name" value="ATP_synth_B-like_membr_sf"/>
</dbReference>
<evidence type="ECO:0000256" key="12">
    <source>
        <dbReference type="HAMAP-Rule" id="MF_01398"/>
    </source>
</evidence>
<dbReference type="Gene3D" id="1.20.5.620">
    <property type="entry name" value="F1F0 ATP synthase subunit B, membrane domain"/>
    <property type="match status" value="1"/>
</dbReference>
<keyword evidence="4 12" id="KW-0812">Transmembrane</keyword>
<name>A0A1J5NVY0_NEOTH</name>
<organism evidence="15 16">
    <name type="scientific">Neomoorella thermoacetica</name>
    <name type="common">Clostridium thermoaceticum</name>
    <dbReference type="NCBI Taxonomy" id="1525"/>
    <lineage>
        <taxon>Bacteria</taxon>
        <taxon>Bacillati</taxon>
        <taxon>Bacillota</taxon>
        <taxon>Clostridia</taxon>
        <taxon>Neomoorellales</taxon>
        <taxon>Neomoorellaceae</taxon>
        <taxon>Neomoorella</taxon>
    </lineage>
</organism>
<evidence type="ECO:0000256" key="13">
    <source>
        <dbReference type="RuleBase" id="RU003848"/>
    </source>
</evidence>
<reference evidence="15 16" key="1">
    <citation type="submission" date="2016-08" db="EMBL/GenBank/DDBJ databases">
        <title>Genome-based comparison of Moorella thermoacetic strains.</title>
        <authorList>
            <person name="Poehlein A."/>
            <person name="Bengelsdorf F.R."/>
            <person name="Esser C."/>
            <person name="Duerre P."/>
            <person name="Daniel R."/>
        </authorList>
    </citation>
    <scope>NUCLEOTIDE SEQUENCE [LARGE SCALE GENOMIC DNA]</scope>
    <source>
        <strain evidence="15 16">DSM 21394</strain>
    </source>
</reference>
<dbReference type="PANTHER" id="PTHR33445">
    <property type="entry name" value="ATP SYNTHASE SUBUNIT B', CHLOROPLASTIC"/>
    <property type="match status" value="1"/>
</dbReference>
<dbReference type="HAMAP" id="MF_01398">
    <property type="entry name" value="ATP_synth_b_bprime"/>
    <property type="match status" value="1"/>
</dbReference>
<dbReference type="NCBIfam" id="TIGR01144">
    <property type="entry name" value="ATP_synt_b"/>
    <property type="match status" value="1"/>
</dbReference>
<dbReference type="GO" id="GO:0046933">
    <property type="term" value="F:proton-transporting ATP synthase activity, rotational mechanism"/>
    <property type="evidence" value="ECO:0007669"/>
    <property type="project" value="UniProtKB-UniRule"/>
</dbReference>
<dbReference type="GO" id="GO:0045259">
    <property type="term" value="C:proton-transporting ATP synthase complex"/>
    <property type="evidence" value="ECO:0007669"/>
    <property type="project" value="UniProtKB-KW"/>
</dbReference>
<keyword evidence="12" id="KW-1003">Cell membrane</keyword>
<evidence type="ECO:0000256" key="4">
    <source>
        <dbReference type="ARBA" id="ARBA00022692"/>
    </source>
</evidence>
<keyword evidence="3 12" id="KW-0138">CF(0)</keyword>
<comment type="caution">
    <text evidence="15">The sequence shown here is derived from an EMBL/GenBank/DDBJ whole genome shotgun (WGS) entry which is preliminary data.</text>
</comment>
<feature type="transmembrane region" description="Helical" evidence="12">
    <location>
        <begin position="15"/>
        <end position="34"/>
    </location>
</feature>
<dbReference type="Proteomes" id="UP000182811">
    <property type="component" value="Unassembled WGS sequence"/>
</dbReference>
<proteinExistence type="inferred from homology"/>
<dbReference type="SUPFAM" id="SSF81573">
    <property type="entry name" value="F1F0 ATP synthase subunit B, membrane domain"/>
    <property type="match status" value="1"/>
</dbReference>
<comment type="subcellular location">
    <subcellularLocation>
        <location evidence="12">Cell membrane</location>
        <topology evidence="12">Single-pass membrane protein</topology>
    </subcellularLocation>
    <subcellularLocation>
        <location evidence="11">Endomembrane system</location>
        <topology evidence="11">Single-pass membrane protein</topology>
    </subcellularLocation>
</comment>
<dbReference type="Pfam" id="PF00430">
    <property type="entry name" value="ATP-synt_B"/>
    <property type="match status" value="1"/>
</dbReference>
<comment type="similarity">
    <text evidence="1 12 13">Belongs to the ATPase B chain family.</text>
</comment>
<evidence type="ECO:0000256" key="5">
    <source>
        <dbReference type="ARBA" id="ARBA00022781"/>
    </source>
</evidence>
<dbReference type="AlphaFoldDB" id="A0A1J5NVY0"/>
<evidence type="ECO:0000256" key="10">
    <source>
        <dbReference type="ARBA" id="ARBA00025198"/>
    </source>
</evidence>
<keyword evidence="6 12" id="KW-1133">Transmembrane helix</keyword>
<dbReference type="InterPro" id="IPR005864">
    <property type="entry name" value="ATP_synth_F0_bsu_bac"/>
</dbReference>
<dbReference type="InterPro" id="IPR002146">
    <property type="entry name" value="ATP_synth_b/b'su_bac/chlpt"/>
</dbReference>
<dbReference type="InterPro" id="IPR050059">
    <property type="entry name" value="ATP_synthase_B_chain"/>
</dbReference>
<gene>
    <name evidence="12 15" type="primary">atpF</name>
    <name evidence="15" type="ORF">MOTE_22430</name>
</gene>
<evidence type="ECO:0000256" key="6">
    <source>
        <dbReference type="ARBA" id="ARBA00022989"/>
    </source>
</evidence>
<dbReference type="GO" id="GO:0046961">
    <property type="term" value="F:proton-transporting ATPase activity, rotational mechanism"/>
    <property type="evidence" value="ECO:0007669"/>
    <property type="project" value="TreeGrafter"/>
</dbReference>
<accession>A0A1J5NVY0</accession>